<organism evidence="1 2">
    <name type="scientific">Dendrobium chrysotoxum</name>
    <name type="common">Orchid</name>
    <dbReference type="NCBI Taxonomy" id="161865"/>
    <lineage>
        <taxon>Eukaryota</taxon>
        <taxon>Viridiplantae</taxon>
        <taxon>Streptophyta</taxon>
        <taxon>Embryophyta</taxon>
        <taxon>Tracheophyta</taxon>
        <taxon>Spermatophyta</taxon>
        <taxon>Magnoliopsida</taxon>
        <taxon>Liliopsida</taxon>
        <taxon>Asparagales</taxon>
        <taxon>Orchidaceae</taxon>
        <taxon>Epidendroideae</taxon>
        <taxon>Malaxideae</taxon>
        <taxon>Dendrobiinae</taxon>
        <taxon>Dendrobium</taxon>
    </lineage>
</organism>
<keyword evidence="2" id="KW-1185">Reference proteome</keyword>
<reference evidence="1 2" key="1">
    <citation type="journal article" date="2021" name="Hortic Res">
        <title>Chromosome-scale assembly of the Dendrobium chrysotoxum genome enhances the understanding of orchid evolution.</title>
        <authorList>
            <person name="Zhang Y."/>
            <person name="Zhang G.Q."/>
            <person name="Zhang D."/>
            <person name="Liu X.D."/>
            <person name="Xu X.Y."/>
            <person name="Sun W.H."/>
            <person name="Yu X."/>
            <person name="Zhu X."/>
            <person name="Wang Z.W."/>
            <person name="Zhao X."/>
            <person name="Zhong W.Y."/>
            <person name="Chen H."/>
            <person name="Yin W.L."/>
            <person name="Huang T."/>
            <person name="Niu S.C."/>
            <person name="Liu Z.J."/>
        </authorList>
    </citation>
    <scope>NUCLEOTIDE SEQUENCE [LARGE SCALE GENOMIC DNA]</scope>
    <source>
        <strain evidence="1">Lindl</strain>
    </source>
</reference>
<dbReference type="Proteomes" id="UP000775213">
    <property type="component" value="Unassembled WGS sequence"/>
</dbReference>
<comment type="caution">
    <text evidence="1">The sequence shown here is derived from an EMBL/GenBank/DDBJ whole genome shotgun (WGS) entry which is preliminary data.</text>
</comment>
<evidence type="ECO:0000313" key="2">
    <source>
        <dbReference type="Proteomes" id="UP000775213"/>
    </source>
</evidence>
<gene>
    <name evidence="1" type="ORF">IEQ34_019277</name>
</gene>
<protein>
    <submittedName>
        <fullName evidence="1">Uncharacterized protein</fullName>
    </submittedName>
</protein>
<proteinExistence type="predicted"/>
<evidence type="ECO:0000313" key="1">
    <source>
        <dbReference type="EMBL" id="KAH0451978.1"/>
    </source>
</evidence>
<sequence>MRKLEASTGIGIREKEVAALAVNGKLRDRSCVKLFLRVSTSKQAPAKPLKCYKLRTFTALPSAVAATSAV</sequence>
<dbReference type="AlphaFoldDB" id="A0AAV7G874"/>
<name>A0AAV7G874_DENCH</name>
<accession>A0AAV7G874</accession>
<dbReference type="EMBL" id="JAGFBR010000017">
    <property type="protein sequence ID" value="KAH0451978.1"/>
    <property type="molecule type" value="Genomic_DNA"/>
</dbReference>